<dbReference type="PANTHER" id="PTHR33392:SF6">
    <property type="entry name" value="POLYISOPRENYL-TEICHOIC ACID--PEPTIDOGLYCAN TEICHOIC ACID TRANSFERASE TAGU"/>
    <property type="match status" value="1"/>
</dbReference>
<dbReference type="NCBIfam" id="TIGR00350">
    <property type="entry name" value="lytR_cpsA_psr"/>
    <property type="match status" value="1"/>
</dbReference>
<comment type="caution">
    <text evidence="4">The sequence shown here is derived from an EMBL/GenBank/DDBJ whole genome shotgun (WGS) entry which is preliminary data.</text>
</comment>
<comment type="similarity">
    <text evidence="1">Belongs to the LytR/CpsA/Psr (LCP) family.</text>
</comment>
<dbReference type="PANTHER" id="PTHR33392">
    <property type="entry name" value="POLYISOPRENYL-TEICHOIC ACID--PEPTIDOGLYCAN TEICHOIC ACID TRANSFERASE TAGU"/>
    <property type="match status" value="1"/>
</dbReference>
<evidence type="ECO:0000256" key="2">
    <source>
        <dbReference type="SAM" id="Phobius"/>
    </source>
</evidence>
<dbReference type="InterPro" id="IPR004474">
    <property type="entry name" value="LytR_CpsA_psr"/>
</dbReference>
<evidence type="ECO:0000313" key="5">
    <source>
        <dbReference type="Proteomes" id="UP001596310"/>
    </source>
</evidence>
<gene>
    <name evidence="4" type="ORF">ACFQHW_11625</name>
</gene>
<organism evidence="4 5">
    <name type="scientific">Lapidilactobacillus achengensis</name>
    <dbReference type="NCBI Taxonomy" id="2486000"/>
    <lineage>
        <taxon>Bacteria</taxon>
        <taxon>Bacillati</taxon>
        <taxon>Bacillota</taxon>
        <taxon>Bacilli</taxon>
        <taxon>Lactobacillales</taxon>
        <taxon>Lactobacillaceae</taxon>
        <taxon>Lapidilactobacillus</taxon>
    </lineage>
</organism>
<evidence type="ECO:0000256" key="1">
    <source>
        <dbReference type="ARBA" id="ARBA00006068"/>
    </source>
</evidence>
<dbReference type="RefSeq" id="WP_318531104.1">
    <property type="nucleotide sequence ID" value="NZ_JBHSSM010000026.1"/>
</dbReference>
<protein>
    <submittedName>
        <fullName evidence="4">LCP family protein</fullName>
    </submittedName>
</protein>
<feature type="transmembrane region" description="Helical" evidence="2">
    <location>
        <begin position="14"/>
        <end position="34"/>
    </location>
</feature>
<evidence type="ECO:0000259" key="3">
    <source>
        <dbReference type="Pfam" id="PF03816"/>
    </source>
</evidence>
<reference evidence="5" key="1">
    <citation type="journal article" date="2019" name="Int. J. Syst. Evol. Microbiol.">
        <title>The Global Catalogue of Microorganisms (GCM) 10K type strain sequencing project: providing services to taxonomists for standard genome sequencing and annotation.</title>
        <authorList>
            <consortium name="The Broad Institute Genomics Platform"/>
            <consortium name="The Broad Institute Genome Sequencing Center for Infectious Disease"/>
            <person name="Wu L."/>
            <person name="Ma J."/>
        </authorList>
    </citation>
    <scope>NUCLEOTIDE SEQUENCE [LARGE SCALE GENOMIC DNA]</scope>
    <source>
        <strain evidence="5">CCM 8897</strain>
    </source>
</reference>
<accession>A0ABW1UT01</accession>
<dbReference type="Proteomes" id="UP001596310">
    <property type="component" value="Unassembled WGS sequence"/>
</dbReference>
<dbReference type="InterPro" id="IPR050922">
    <property type="entry name" value="LytR/CpsA/Psr_CW_biosynth"/>
</dbReference>
<keyword evidence="5" id="KW-1185">Reference proteome</keyword>
<dbReference type="Gene3D" id="3.40.630.190">
    <property type="entry name" value="LCP protein"/>
    <property type="match status" value="1"/>
</dbReference>
<evidence type="ECO:0000313" key="4">
    <source>
        <dbReference type="EMBL" id="MFC6316215.1"/>
    </source>
</evidence>
<name>A0ABW1UT01_9LACO</name>
<dbReference type="Pfam" id="PF03816">
    <property type="entry name" value="LytR_cpsA_psr"/>
    <property type="match status" value="1"/>
</dbReference>
<keyword evidence="2" id="KW-1133">Transmembrane helix</keyword>
<keyword evidence="2" id="KW-0812">Transmembrane</keyword>
<dbReference type="EMBL" id="JBHSSM010000026">
    <property type="protein sequence ID" value="MFC6316215.1"/>
    <property type="molecule type" value="Genomic_DNA"/>
</dbReference>
<feature type="domain" description="Cell envelope-related transcriptional attenuator" evidence="3">
    <location>
        <begin position="85"/>
        <end position="229"/>
    </location>
</feature>
<sequence length="358" mass="39040">MLTFEDDGVKKPRWGRIIGLLVVVVAFAVGAYALRLYGQTKKALNGTYESAGEIKSAALFQQKKAFSVLLLGADTGAEGRNDQGNSDTMIVATVNPGTKKVLLTSVPRDTMAEMVGSSGFNVQKVNAAYREGGSKMAMNTVSQLLNVPLDYYVTINMGGLEKIVDAVGGVDVDVPFAFSYGGSSFTKGAMHLNGKQALAYARMRYDDPENDYGRQKRQRQIITAIIKSTASTGTLANFQKVLKAITSNMKTNLTFDDMVQIFLNYRGASESISSDYIHGTNAYIGAAAYQIASTTELQRVSDKIRATQGLAQETLDNEETRQNKLNVTNQGFVFENPTVDQHFVIYAQNNDYTAWTGN</sequence>
<keyword evidence="2" id="KW-0472">Membrane</keyword>
<proteinExistence type="inferred from homology"/>